<dbReference type="KEGG" id="madi:A7U43_28060"/>
<proteinExistence type="predicted"/>
<protein>
    <submittedName>
        <fullName evidence="1">Uncharacterized protein</fullName>
    </submittedName>
</protein>
<dbReference type="Proteomes" id="UP000077143">
    <property type="component" value="Plasmid pMYC1"/>
</dbReference>
<evidence type="ECO:0000313" key="2">
    <source>
        <dbReference type="Proteomes" id="UP000077143"/>
    </source>
</evidence>
<sequence length="214" mass="22939">MSRYAEYEALAAVGSAYEAWVRANTRLDEEMAAAAAQDAPPPVGALQADFEAGLEVTRAVIAFARSCPSGGPHVEDLPNAAFVQAMFQSVTPELSGEVDALAAAWGQWLPVVGRWTPASAEQPPPRPTSGAVSHVLNTVDAWWDAERESMRDRIVDMLTEAGGTNAGTSYRTTPDGQLQEVIHIAGIRMSLPPDSSVGPIARWWRRVRGRGEAS</sequence>
<organism evidence="1 2">
    <name type="scientific">Mycobacterium adipatum</name>
    <dbReference type="NCBI Taxonomy" id="1682113"/>
    <lineage>
        <taxon>Bacteria</taxon>
        <taxon>Bacillati</taxon>
        <taxon>Actinomycetota</taxon>
        <taxon>Actinomycetes</taxon>
        <taxon>Mycobacteriales</taxon>
        <taxon>Mycobacteriaceae</taxon>
        <taxon>Mycobacterium</taxon>
    </lineage>
</organism>
<keyword evidence="2" id="KW-1185">Reference proteome</keyword>
<dbReference type="AlphaFoldDB" id="A0A172UWX6"/>
<reference evidence="1 2" key="1">
    <citation type="submission" date="2016-05" db="EMBL/GenBank/DDBJ databases">
        <title>Complete genome sequence of a phthalic acid esters degrading Mycobacterium sp. YC-RL4.</title>
        <authorList>
            <person name="Ren L."/>
            <person name="Fan S."/>
            <person name="Ruth N."/>
            <person name="Jia Y."/>
            <person name="Wang J."/>
            <person name="Qiao C."/>
        </authorList>
    </citation>
    <scope>NUCLEOTIDE SEQUENCE [LARGE SCALE GENOMIC DNA]</scope>
    <source>
        <strain evidence="1 2">YC-RL4</strain>
        <plasmid evidence="2">pmyc1</plasmid>
    </source>
</reference>
<accession>A0A172UWX6</accession>
<name>A0A172UWX6_9MYCO</name>
<dbReference type="OrthoDB" id="4722242at2"/>
<keyword evidence="1" id="KW-0614">Plasmid</keyword>
<geneLocation type="plasmid" evidence="2">
    <name>pmyc1</name>
</geneLocation>
<dbReference type="EMBL" id="CP015597">
    <property type="protein sequence ID" value="ANE83535.1"/>
    <property type="molecule type" value="Genomic_DNA"/>
</dbReference>
<gene>
    <name evidence="1" type="ORF">A7U43_28060</name>
</gene>
<evidence type="ECO:0000313" key="1">
    <source>
        <dbReference type="EMBL" id="ANE83535.1"/>
    </source>
</evidence>
<dbReference type="RefSeq" id="WP_068004436.1">
    <property type="nucleotide sequence ID" value="NZ_CP015597.1"/>
</dbReference>